<dbReference type="RefSeq" id="WP_212529685.1">
    <property type="nucleotide sequence ID" value="NZ_JAGSOG010000086.1"/>
</dbReference>
<keyword evidence="3" id="KW-1185">Reference proteome</keyword>
<reference evidence="2" key="1">
    <citation type="submission" date="2021-04" db="EMBL/GenBank/DDBJ databases">
        <title>Genome based classification of Actinospica acidithermotolerans sp. nov., an actinobacterium isolated from an Indonesian hot spring.</title>
        <authorList>
            <person name="Kusuma A.B."/>
            <person name="Putra K.E."/>
            <person name="Nafisah S."/>
            <person name="Loh J."/>
            <person name="Nouioui I."/>
            <person name="Goodfellow M."/>
        </authorList>
    </citation>
    <scope>NUCLEOTIDE SEQUENCE</scope>
    <source>
        <strain evidence="2">CSCA 57</strain>
    </source>
</reference>
<gene>
    <name evidence="2" type="ORF">KDL01_18085</name>
</gene>
<dbReference type="EMBL" id="JAGSOG010000086">
    <property type="protein sequence ID" value="MBR7835188.1"/>
    <property type="molecule type" value="Genomic_DNA"/>
</dbReference>
<name>A0A941ERI8_9ACTN</name>
<dbReference type="GO" id="GO:0004803">
    <property type="term" value="F:transposase activity"/>
    <property type="evidence" value="ECO:0007669"/>
    <property type="project" value="InterPro"/>
</dbReference>
<organism evidence="2 3">
    <name type="scientific">Actinospica durhamensis</name>
    <dbReference type="NCBI Taxonomy" id="1508375"/>
    <lineage>
        <taxon>Bacteria</taxon>
        <taxon>Bacillati</taxon>
        <taxon>Actinomycetota</taxon>
        <taxon>Actinomycetes</taxon>
        <taxon>Catenulisporales</taxon>
        <taxon>Actinospicaceae</taxon>
        <taxon>Actinospica</taxon>
    </lineage>
</organism>
<dbReference type="Proteomes" id="UP000675781">
    <property type="component" value="Unassembled WGS sequence"/>
</dbReference>
<keyword evidence="1" id="KW-0175">Coiled coil</keyword>
<dbReference type="GO" id="GO:0003677">
    <property type="term" value="F:DNA binding"/>
    <property type="evidence" value="ECO:0007669"/>
    <property type="project" value="InterPro"/>
</dbReference>
<feature type="coiled-coil region" evidence="1">
    <location>
        <begin position="62"/>
        <end position="89"/>
    </location>
</feature>
<evidence type="ECO:0000313" key="2">
    <source>
        <dbReference type="EMBL" id="MBR7835188.1"/>
    </source>
</evidence>
<sequence length="99" mass="11349">MGRPSPYSEEFRAGAVRLVVESNPPRSINEVALEPGLNRETLRSWVRRAEAGKASEAAGRLTAAEREELKALRRRVKVLEEEKEILRKATQFFVREMNR</sequence>
<dbReference type="InterPro" id="IPR009057">
    <property type="entry name" value="Homeodomain-like_sf"/>
</dbReference>
<dbReference type="SUPFAM" id="SSF46689">
    <property type="entry name" value="Homeodomain-like"/>
    <property type="match status" value="1"/>
</dbReference>
<dbReference type="Pfam" id="PF01527">
    <property type="entry name" value="HTH_Tnp_1"/>
    <property type="match status" value="1"/>
</dbReference>
<comment type="caution">
    <text evidence="2">The sequence shown here is derived from an EMBL/GenBank/DDBJ whole genome shotgun (WGS) entry which is preliminary data.</text>
</comment>
<dbReference type="InterPro" id="IPR002514">
    <property type="entry name" value="Transposase_8"/>
</dbReference>
<evidence type="ECO:0000313" key="3">
    <source>
        <dbReference type="Proteomes" id="UP000675781"/>
    </source>
</evidence>
<dbReference type="Gene3D" id="1.10.10.60">
    <property type="entry name" value="Homeodomain-like"/>
    <property type="match status" value="1"/>
</dbReference>
<accession>A0A941ERI8</accession>
<proteinExistence type="predicted"/>
<dbReference type="GO" id="GO:0006313">
    <property type="term" value="P:DNA transposition"/>
    <property type="evidence" value="ECO:0007669"/>
    <property type="project" value="InterPro"/>
</dbReference>
<protein>
    <submittedName>
        <fullName evidence="2">Transposase</fullName>
    </submittedName>
</protein>
<dbReference type="AlphaFoldDB" id="A0A941ERI8"/>
<evidence type="ECO:0000256" key="1">
    <source>
        <dbReference type="SAM" id="Coils"/>
    </source>
</evidence>